<proteinExistence type="predicted"/>
<evidence type="ECO:0000256" key="3">
    <source>
        <dbReference type="ARBA" id="ARBA00022692"/>
    </source>
</evidence>
<feature type="transmembrane region" description="Helical" evidence="8">
    <location>
        <begin position="339"/>
        <end position="358"/>
    </location>
</feature>
<feature type="domain" description="Putative ionotropic receptor ligand binding" evidence="10">
    <location>
        <begin position="111"/>
        <end position="189"/>
    </location>
</feature>
<feature type="transmembrane region" description="Helical" evidence="8">
    <location>
        <begin position="588"/>
        <end position="612"/>
    </location>
</feature>
<dbReference type="GO" id="GO:0005886">
    <property type="term" value="C:plasma membrane"/>
    <property type="evidence" value="ECO:0007669"/>
    <property type="project" value="UniProtKB-SubCell"/>
</dbReference>
<dbReference type="Proteomes" id="UP000291343">
    <property type="component" value="Unassembled WGS sequence"/>
</dbReference>
<dbReference type="SUPFAM" id="SSF53850">
    <property type="entry name" value="Periplasmic binding protein-like II"/>
    <property type="match status" value="1"/>
</dbReference>
<dbReference type="FunCoup" id="A0A482XMJ1">
    <property type="interactions" value="52"/>
</dbReference>
<feature type="transmembrane region" description="Helical" evidence="8">
    <location>
        <begin position="403"/>
        <end position="424"/>
    </location>
</feature>
<sequence length="631" mass="72775">MKLELACMLACIIVIDYAVYASSMPMPNPLDERSLAACLLQIAHHYIHGLKHRLPVILLIDNDKLTDAAYILLSNLKATWMIQSKFLLHKGIYIILSSRINIFEGFKEISTDSFFIFVITDYTDVVELNINLNRMMRTHWRLNIHRSVVLVLRKNKIDAYTMKPFTEKHCGVVNEAVLLNSWNFSSQSFDKSISEFGSRRVVSNFHGCSLNAVVDNRPPESMIDVDGDKVSFLGPGAQVVEILERTFNFTTNVTFLTKLSQLDRFGYLIVPGKSKRIKEMIESGKVDFAFGIFSHGIYNFPTLHLVNAAFSECFTWAAACAIRSEPSLWDNYVNEFSSFTWLMIAVVFIIVFLVKASYKFFMEPKLNRHENLTVLFGMYRNFIGQPEANKEPSTRSRLFKIIWLQYCFMILSLYLSSLGSFMTIPLTGKNVETLEQILQLDLNVIGTDATFKIFNATTKEDINAKVAKRFKLIRNESFDEIIRIMVEGKKSAAFATRRIMLHYSEFRSDTVKSDRPICPFDKCTVVYNASPLLLKKNSYLKRPFHAITQKVFESGIFTRLWQIYDPETTNKLTNYGKVFEIEKLYGSLIAYFLGIALSFLTFCCEYIVKYLISPFLRRRRLMKLKTRLNLK</sequence>
<evidence type="ECO:0000256" key="7">
    <source>
        <dbReference type="ARBA" id="ARBA00023180"/>
    </source>
</evidence>
<protein>
    <recommendedName>
        <fullName evidence="10">Putative ionotropic receptor ligand binding domain-containing protein</fullName>
    </recommendedName>
</protein>
<evidence type="ECO:0000256" key="6">
    <source>
        <dbReference type="ARBA" id="ARBA00023170"/>
    </source>
</evidence>
<dbReference type="AlphaFoldDB" id="A0A482XMJ1"/>
<dbReference type="InterPro" id="IPR056198">
    <property type="entry name" value="LBD_receptor"/>
</dbReference>
<gene>
    <name evidence="11" type="ORF">LSTR_LSTR002921</name>
</gene>
<name>A0A482XMJ1_LAOST</name>
<reference evidence="11 12" key="1">
    <citation type="journal article" date="2017" name="Gigascience">
        <title>Genome sequence of the small brown planthopper, Laodelphax striatellus.</title>
        <authorList>
            <person name="Zhu J."/>
            <person name="Jiang F."/>
            <person name="Wang X."/>
            <person name="Yang P."/>
            <person name="Bao Y."/>
            <person name="Zhao W."/>
            <person name="Wang W."/>
            <person name="Lu H."/>
            <person name="Wang Q."/>
            <person name="Cui N."/>
            <person name="Li J."/>
            <person name="Chen X."/>
            <person name="Luo L."/>
            <person name="Yu J."/>
            <person name="Kang L."/>
            <person name="Cui F."/>
        </authorList>
    </citation>
    <scope>NUCLEOTIDE SEQUENCE [LARGE SCALE GENOMIC DNA]</scope>
    <source>
        <strain evidence="11">Lst14</strain>
    </source>
</reference>
<evidence type="ECO:0000256" key="5">
    <source>
        <dbReference type="ARBA" id="ARBA00023136"/>
    </source>
</evidence>
<evidence type="ECO:0000256" key="9">
    <source>
        <dbReference type="SAM" id="SignalP"/>
    </source>
</evidence>
<dbReference type="OrthoDB" id="6614738at2759"/>
<dbReference type="PANTHER" id="PTHR42643">
    <property type="entry name" value="IONOTROPIC RECEPTOR 20A-RELATED"/>
    <property type="match status" value="1"/>
</dbReference>
<comment type="caution">
    <text evidence="11">The sequence shown here is derived from an EMBL/GenBank/DDBJ whole genome shotgun (WGS) entry which is preliminary data.</text>
</comment>
<evidence type="ECO:0000259" key="10">
    <source>
        <dbReference type="Pfam" id="PF24061"/>
    </source>
</evidence>
<dbReference type="PANTHER" id="PTHR42643:SF24">
    <property type="entry name" value="IONOTROPIC RECEPTOR 60A"/>
    <property type="match status" value="1"/>
</dbReference>
<evidence type="ECO:0000256" key="2">
    <source>
        <dbReference type="ARBA" id="ARBA00022475"/>
    </source>
</evidence>
<dbReference type="InterPro" id="IPR052192">
    <property type="entry name" value="Insect_Ionotropic_Sensory_Rcpt"/>
</dbReference>
<evidence type="ECO:0000313" key="12">
    <source>
        <dbReference type="Proteomes" id="UP000291343"/>
    </source>
</evidence>
<feature type="signal peptide" evidence="9">
    <location>
        <begin position="1"/>
        <end position="23"/>
    </location>
</feature>
<keyword evidence="5 8" id="KW-0472">Membrane</keyword>
<evidence type="ECO:0000256" key="1">
    <source>
        <dbReference type="ARBA" id="ARBA00004651"/>
    </source>
</evidence>
<keyword evidence="4 8" id="KW-1133">Transmembrane helix</keyword>
<keyword evidence="9" id="KW-0732">Signal</keyword>
<organism evidence="11 12">
    <name type="scientific">Laodelphax striatellus</name>
    <name type="common">Small brown planthopper</name>
    <name type="synonym">Delphax striatella</name>
    <dbReference type="NCBI Taxonomy" id="195883"/>
    <lineage>
        <taxon>Eukaryota</taxon>
        <taxon>Metazoa</taxon>
        <taxon>Ecdysozoa</taxon>
        <taxon>Arthropoda</taxon>
        <taxon>Hexapoda</taxon>
        <taxon>Insecta</taxon>
        <taxon>Pterygota</taxon>
        <taxon>Neoptera</taxon>
        <taxon>Paraneoptera</taxon>
        <taxon>Hemiptera</taxon>
        <taxon>Auchenorrhyncha</taxon>
        <taxon>Fulgoroidea</taxon>
        <taxon>Delphacidae</taxon>
        <taxon>Criomorphinae</taxon>
        <taxon>Laodelphax</taxon>
    </lineage>
</organism>
<dbReference type="STRING" id="195883.A0A482XMJ1"/>
<dbReference type="InParanoid" id="A0A482XMJ1"/>
<dbReference type="Pfam" id="PF24061">
    <property type="entry name" value="LBD_receptor"/>
    <property type="match status" value="1"/>
</dbReference>
<keyword evidence="2" id="KW-1003">Cell membrane</keyword>
<keyword evidence="6" id="KW-0675">Receptor</keyword>
<keyword evidence="3 8" id="KW-0812">Transmembrane</keyword>
<keyword evidence="7" id="KW-0325">Glycoprotein</keyword>
<dbReference type="EMBL" id="QKKF02005868">
    <property type="protein sequence ID" value="RZF46589.1"/>
    <property type="molecule type" value="Genomic_DNA"/>
</dbReference>
<comment type="subcellular location">
    <subcellularLocation>
        <location evidence="1">Cell membrane</location>
        <topology evidence="1">Multi-pass membrane protein</topology>
    </subcellularLocation>
</comment>
<accession>A0A482XMJ1</accession>
<dbReference type="Gene3D" id="1.10.287.70">
    <property type="match status" value="1"/>
</dbReference>
<evidence type="ECO:0000256" key="4">
    <source>
        <dbReference type="ARBA" id="ARBA00022989"/>
    </source>
</evidence>
<keyword evidence="12" id="KW-1185">Reference proteome</keyword>
<feature type="chain" id="PRO_5019720037" description="Putative ionotropic receptor ligand binding domain-containing protein" evidence="9">
    <location>
        <begin position="24"/>
        <end position="631"/>
    </location>
</feature>
<evidence type="ECO:0000313" key="11">
    <source>
        <dbReference type="EMBL" id="RZF46589.1"/>
    </source>
</evidence>
<evidence type="ECO:0000256" key="8">
    <source>
        <dbReference type="SAM" id="Phobius"/>
    </source>
</evidence>